<feature type="transmembrane region" description="Helical" evidence="8">
    <location>
        <begin position="47"/>
        <end position="63"/>
    </location>
</feature>
<evidence type="ECO:0000256" key="7">
    <source>
        <dbReference type="ARBA" id="ARBA00023012"/>
    </source>
</evidence>
<comment type="subcellular location">
    <subcellularLocation>
        <location evidence="2">Membrane</location>
    </subcellularLocation>
</comment>
<dbReference type="GO" id="GO:0004721">
    <property type="term" value="F:phosphoprotein phosphatase activity"/>
    <property type="evidence" value="ECO:0007669"/>
    <property type="project" value="TreeGrafter"/>
</dbReference>
<dbReference type="InterPro" id="IPR003661">
    <property type="entry name" value="HisK_dim/P_dom"/>
</dbReference>
<dbReference type="PRINTS" id="PR00344">
    <property type="entry name" value="BCTRLSENSOR"/>
</dbReference>
<protein>
    <recommendedName>
        <fullName evidence="3">histidine kinase</fullName>
        <ecNumber evidence="3">2.7.13.3</ecNumber>
    </recommendedName>
</protein>
<dbReference type="Pfam" id="PF02518">
    <property type="entry name" value="HATPase_c"/>
    <property type="match status" value="1"/>
</dbReference>
<reference evidence="11" key="1">
    <citation type="submission" date="2020-10" db="EMBL/GenBank/DDBJ databases">
        <authorList>
            <person name="Gilroy R."/>
        </authorList>
    </citation>
    <scope>NUCLEOTIDE SEQUENCE</scope>
    <source>
        <strain evidence="11">USAMLcec3-3695</strain>
    </source>
</reference>
<dbReference type="SUPFAM" id="SSF55874">
    <property type="entry name" value="ATPase domain of HSP90 chaperone/DNA topoisomerase II/histidine kinase"/>
    <property type="match status" value="1"/>
</dbReference>
<dbReference type="EMBL" id="DVNB01000087">
    <property type="protein sequence ID" value="HIU57833.1"/>
    <property type="molecule type" value="Genomic_DNA"/>
</dbReference>
<dbReference type="CDD" id="cd00075">
    <property type="entry name" value="HATPase"/>
    <property type="match status" value="1"/>
</dbReference>
<dbReference type="GO" id="GO:0005886">
    <property type="term" value="C:plasma membrane"/>
    <property type="evidence" value="ECO:0007669"/>
    <property type="project" value="TreeGrafter"/>
</dbReference>
<reference evidence="11" key="2">
    <citation type="journal article" date="2021" name="PeerJ">
        <title>Extensive microbial diversity within the chicken gut microbiome revealed by metagenomics and culture.</title>
        <authorList>
            <person name="Gilroy R."/>
            <person name="Ravi A."/>
            <person name="Getino M."/>
            <person name="Pursley I."/>
            <person name="Horton D.L."/>
            <person name="Alikhan N.F."/>
            <person name="Baker D."/>
            <person name="Gharbi K."/>
            <person name="Hall N."/>
            <person name="Watson M."/>
            <person name="Adriaenssens E.M."/>
            <person name="Foster-Nyarko E."/>
            <person name="Jarju S."/>
            <person name="Secka A."/>
            <person name="Antonio M."/>
            <person name="Oren A."/>
            <person name="Chaudhuri R.R."/>
            <person name="La Ragione R."/>
            <person name="Hildebrand F."/>
            <person name="Pallen M.J."/>
        </authorList>
    </citation>
    <scope>NUCLEOTIDE SEQUENCE</scope>
    <source>
        <strain evidence="11">USAMLcec3-3695</strain>
    </source>
</reference>
<dbReference type="Pfam" id="PF00512">
    <property type="entry name" value="HisKA"/>
    <property type="match status" value="1"/>
</dbReference>
<sequence>MKIRQKISYYNFILLITPIFLIGVVSVLFLIIFVIRFPSDAEYISRTALINPFVLMKAIGAFFTSNPTAIMYVFIYIVICIAICAVTNTLITRRMTSELEKPLRELRRNMDTIRNGDLNFEVMGSELDEIDDLCEGFDSMRRALVYSREKERQLRHERNMLIANISHDLKTPVTSIKGYIDGINDGIADTPEKLKRYLDTIRSKAGMIDELVSNLSTFSKLELSGLEFNMQKGDLRDLVLDVTDSYRIDFERAGLELRQEICDEPLPVVIDGEKMRRVLHNLIDNSIKYRRSESLGVTVKCFTDEGHAYISVKDDGMGIEPSELGKVFESFYRTDSSRTSQVKGNGLGLSIAKQITEKHRGRLWLRSAGLGKGTTATICLPLDTDTEGSNEKNTDN</sequence>
<dbReference type="CDD" id="cd00082">
    <property type="entry name" value="HisKA"/>
    <property type="match status" value="1"/>
</dbReference>
<dbReference type="InterPro" id="IPR003594">
    <property type="entry name" value="HATPase_dom"/>
</dbReference>
<evidence type="ECO:0000256" key="4">
    <source>
        <dbReference type="ARBA" id="ARBA00022553"/>
    </source>
</evidence>
<dbReference type="Gene3D" id="6.10.340.10">
    <property type="match status" value="1"/>
</dbReference>
<dbReference type="SUPFAM" id="SSF158472">
    <property type="entry name" value="HAMP domain-like"/>
    <property type="match status" value="1"/>
</dbReference>
<accession>A0A9D1SFL1</accession>
<keyword evidence="7" id="KW-0902">Two-component regulatory system</keyword>
<dbReference type="Proteomes" id="UP000824109">
    <property type="component" value="Unassembled WGS sequence"/>
</dbReference>
<dbReference type="Gene3D" id="3.30.565.10">
    <property type="entry name" value="Histidine kinase-like ATPase, C-terminal domain"/>
    <property type="match status" value="1"/>
</dbReference>
<dbReference type="GO" id="GO:0000155">
    <property type="term" value="F:phosphorelay sensor kinase activity"/>
    <property type="evidence" value="ECO:0007669"/>
    <property type="project" value="InterPro"/>
</dbReference>
<evidence type="ECO:0000313" key="12">
    <source>
        <dbReference type="Proteomes" id="UP000824109"/>
    </source>
</evidence>
<evidence type="ECO:0000259" key="10">
    <source>
        <dbReference type="PROSITE" id="PS50885"/>
    </source>
</evidence>
<evidence type="ECO:0000256" key="5">
    <source>
        <dbReference type="ARBA" id="ARBA00022679"/>
    </source>
</evidence>
<dbReference type="InterPro" id="IPR005467">
    <property type="entry name" value="His_kinase_dom"/>
</dbReference>
<dbReference type="CDD" id="cd06225">
    <property type="entry name" value="HAMP"/>
    <property type="match status" value="1"/>
</dbReference>
<name>A0A9D1SFL1_9FIRM</name>
<dbReference type="SMART" id="SM00387">
    <property type="entry name" value="HATPase_c"/>
    <property type="match status" value="1"/>
</dbReference>
<keyword evidence="8" id="KW-0812">Transmembrane</keyword>
<dbReference type="InterPro" id="IPR004358">
    <property type="entry name" value="Sig_transdc_His_kin-like_C"/>
</dbReference>
<keyword evidence="5" id="KW-0808">Transferase</keyword>
<dbReference type="Pfam" id="PF00672">
    <property type="entry name" value="HAMP"/>
    <property type="match status" value="1"/>
</dbReference>
<dbReference type="PANTHER" id="PTHR45453:SF1">
    <property type="entry name" value="PHOSPHATE REGULON SENSOR PROTEIN PHOR"/>
    <property type="match status" value="1"/>
</dbReference>
<keyword evidence="8" id="KW-0472">Membrane</keyword>
<keyword evidence="8" id="KW-1133">Transmembrane helix</keyword>
<evidence type="ECO:0000259" key="9">
    <source>
        <dbReference type="PROSITE" id="PS50109"/>
    </source>
</evidence>
<evidence type="ECO:0000256" key="6">
    <source>
        <dbReference type="ARBA" id="ARBA00022777"/>
    </source>
</evidence>
<gene>
    <name evidence="11" type="ORF">IAA61_08530</name>
</gene>
<keyword evidence="6 11" id="KW-0418">Kinase</keyword>
<dbReference type="InterPro" id="IPR050351">
    <property type="entry name" value="BphY/WalK/GraS-like"/>
</dbReference>
<dbReference type="PROSITE" id="PS50109">
    <property type="entry name" value="HIS_KIN"/>
    <property type="match status" value="1"/>
</dbReference>
<dbReference type="PROSITE" id="PS50885">
    <property type="entry name" value="HAMP"/>
    <property type="match status" value="1"/>
</dbReference>
<dbReference type="AlphaFoldDB" id="A0A9D1SFL1"/>
<dbReference type="GO" id="GO:0016036">
    <property type="term" value="P:cellular response to phosphate starvation"/>
    <property type="evidence" value="ECO:0007669"/>
    <property type="project" value="TreeGrafter"/>
</dbReference>
<dbReference type="InterPro" id="IPR003660">
    <property type="entry name" value="HAMP_dom"/>
</dbReference>
<dbReference type="EC" id="2.7.13.3" evidence="3"/>
<dbReference type="SMART" id="SM00388">
    <property type="entry name" value="HisKA"/>
    <property type="match status" value="1"/>
</dbReference>
<evidence type="ECO:0000313" key="11">
    <source>
        <dbReference type="EMBL" id="HIU57833.1"/>
    </source>
</evidence>
<feature type="domain" description="HAMP" evidence="10">
    <location>
        <begin position="97"/>
        <end position="149"/>
    </location>
</feature>
<dbReference type="PANTHER" id="PTHR45453">
    <property type="entry name" value="PHOSPHATE REGULON SENSOR PROTEIN PHOR"/>
    <property type="match status" value="1"/>
</dbReference>
<dbReference type="InterPro" id="IPR036890">
    <property type="entry name" value="HATPase_C_sf"/>
</dbReference>
<organism evidence="11 12">
    <name type="scientific">Candidatus Ornithomonoglobus merdipullorum</name>
    <dbReference type="NCBI Taxonomy" id="2840895"/>
    <lineage>
        <taxon>Bacteria</taxon>
        <taxon>Bacillati</taxon>
        <taxon>Bacillota</taxon>
        <taxon>Clostridia</taxon>
        <taxon>Candidatus Ornithomonoglobus</taxon>
    </lineage>
</organism>
<evidence type="ECO:0000256" key="1">
    <source>
        <dbReference type="ARBA" id="ARBA00000085"/>
    </source>
</evidence>
<evidence type="ECO:0000256" key="8">
    <source>
        <dbReference type="SAM" id="Phobius"/>
    </source>
</evidence>
<dbReference type="SUPFAM" id="SSF47384">
    <property type="entry name" value="Homodimeric domain of signal transducing histidine kinase"/>
    <property type="match status" value="1"/>
</dbReference>
<feature type="domain" description="Histidine kinase" evidence="9">
    <location>
        <begin position="164"/>
        <end position="384"/>
    </location>
</feature>
<dbReference type="Gene3D" id="1.10.287.130">
    <property type="match status" value="1"/>
</dbReference>
<comment type="catalytic activity">
    <reaction evidence="1">
        <text>ATP + protein L-histidine = ADP + protein N-phospho-L-histidine.</text>
        <dbReference type="EC" id="2.7.13.3"/>
    </reaction>
</comment>
<feature type="transmembrane region" description="Helical" evidence="8">
    <location>
        <begin position="69"/>
        <end position="91"/>
    </location>
</feature>
<feature type="transmembrane region" description="Helical" evidence="8">
    <location>
        <begin position="12"/>
        <end position="35"/>
    </location>
</feature>
<dbReference type="FunFam" id="3.30.565.10:FF:000006">
    <property type="entry name" value="Sensor histidine kinase WalK"/>
    <property type="match status" value="1"/>
</dbReference>
<evidence type="ECO:0000256" key="3">
    <source>
        <dbReference type="ARBA" id="ARBA00012438"/>
    </source>
</evidence>
<dbReference type="SMART" id="SM00304">
    <property type="entry name" value="HAMP"/>
    <property type="match status" value="1"/>
</dbReference>
<proteinExistence type="predicted"/>
<dbReference type="InterPro" id="IPR036097">
    <property type="entry name" value="HisK_dim/P_sf"/>
</dbReference>
<comment type="caution">
    <text evidence="11">The sequence shown here is derived from an EMBL/GenBank/DDBJ whole genome shotgun (WGS) entry which is preliminary data.</text>
</comment>
<evidence type="ECO:0000256" key="2">
    <source>
        <dbReference type="ARBA" id="ARBA00004370"/>
    </source>
</evidence>
<keyword evidence="4" id="KW-0597">Phosphoprotein</keyword>